<reference evidence="1 2" key="1">
    <citation type="submission" date="2024-09" db="EMBL/GenBank/DDBJ databases">
        <authorList>
            <person name="Sun Q."/>
            <person name="Mori K."/>
        </authorList>
    </citation>
    <scope>NUCLEOTIDE SEQUENCE [LARGE SCALE GENOMIC DNA]</scope>
    <source>
        <strain evidence="1 2">CECT 8064</strain>
    </source>
</reference>
<dbReference type="Proteomes" id="UP001589645">
    <property type="component" value="Unassembled WGS sequence"/>
</dbReference>
<name>A0ABV5HK62_9VIBR</name>
<evidence type="ECO:0000313" key="1">
    <source>
        <dbReference type="EMBL" id="MFB9134613.1"/>
    </source>
</evidence>
<protein>
    <submittedName>
        <fullName evidence="1">Uncharacterized protein</fullName>
    </submittedName>
</protein>
<gene>
    <name evidence="1" type="ORF">ACFFUV_06445</name>
</gene>
<organism evidence="1 2">
    <name type="scientific">Vibrio olivae</name>
    <dbReference type="NCBI Taxonomy" id="1243002"/>
    <lineage>
        <taxon>Bacteria</taxon>
        <taxon>Pseudomonadati</taxon>
        <taxon>Pseudomonadota</taxon>
        <taxon>Gammaproteobacteria</taxon>
        <taxon>Vibrionales</taxon>
        <taxon>Vibrionaceae</taxon>
        <taxon>Vibrio</taxon>
    </lineage>
</organism>
<proteinExistence type="predicted"/>
<keyword evidence="2" id="KW-1185">Reference proteome</keyword>
<accession>A0ABV5HK62</accession>
<dbReference type="RefSeq" id="WP_390190586.1">
    <property type="nucleotide sequence ID" value="NZ_JBHMEP010000001.1"/>
</dbReference>
<evidence type="ECO:0000313" key="2">
    <source>
        <dbReference type="Proteomes" id="UP001589645"/>
    </source>
</evidence>
<dbReference type="EMBL" id="JBHMEP010000001">
    <property type="protein sequence ID" value="MFB9134613.1"/>
    <property type="molecule type" value="Genomic_DNA"/>
</dbReference>
<comment type="caution">
    <text evidence="1">The sequence shown here is derived from an EMBL/GenBank/DDBJ whole genome shotgun (WGS) entry which is preliminary data.</text>
</comment>
<sequence>MTQIIVGNSNSKGYGSAAKLTVRNGTELPVDQGSYYEEDVVATHLYNYTNLEIDNLAGWDSEDIKEVAIRDGDYVSLSVTDFVDVAILGGSYDYILLNQAKRATIDLSDAQEGISLFATPYSNNDHWSNLYNVTMGAGDDHVAFSMAASSDPSSSKWTEFNVDLALGNDIFEYDLNEAASSDQQRFVDGGDGFDSLILSSDNSDIDFVNFEYIELEEGETLTLTQTDLENNGALDNGLIVNGQVALDEDFDLTSMSIRELTDVQRAHIEQSGYDSSEIVAVNLYTGDDAFPYYDEHEGEYTLFMKESDIDYANFHFPYTIDYASGIWADYFYLKDFGLWDSYYFESTQWLEVSIDMGSSDDRAYYGLAHRANNDIERIIDAGAGIDVLRLADDINGLEFQNFEKVYNMTSETLILTEDTLANNSSSGWLSIIGKAEATPQFDHATIHLLDQYSPLEGLYAIDYGEYVGGYYYDDPNEYLDTFTDPVELSLTYQGTQYTVLTELSNFEFHTNTINYRLDASYDDYSYYRSFDYQFSEADDYVNYNVSIQVYDDMNWFNSFHFVLDGGEGFDTVAFELSPEYLDFSDFEYIDVQFDGDLKLDQTLLANNASADDGLIVNGSVELLEDIHGIFVDELSNAQQALFDNTDLDSDDFEAVTVFYDDDSYTLLMDVDDLAYHLAA</sequence>